<accession>A0ABP0DYK9</accession>
<dbReference type="PANTHER" id="PTHR12289:SF44">
    <property type="entry name" value="OUTER MEMBRANE PROTEIN (SAM35), PUTATIVE (AFU_ORTHOLOGUE AFUA_1G13180)-RELATED"/>
    <property type="match status" value="1"/>
</dbReference>
<feature type="domain" description="Metaxin glutathione S-transferase" evidence="2">
    <location>
        <begin position="272"/>
        <end position="347"/>
    </location>
</feature>
<keyword evidence="5" id="KW-1185">Reference proteome</keyword>
<dbReference type="EMBL" id="CAWUON010000108">
    <property type="protein sequence ID" value="CAK7273289.1"/>
    <property type="molecule type" value="Genomic_DNA"/>
</dbReference>
<gene>
    <name evidence="4" type="ORF">SEPCBS119000_005578</name>
</gene>
<evidence type="ECO:0000313" key="5">
    <source>
        <dbReference type="Proteomes" id="UP001642502"/>
    </source>
</evidence>
<feature type="domain" description="Thioredoxin-like fold" evidence="3">
    <location>
        <begin position="97"/>
        <end position="207"/>
    </location>
</feature>
<dbReference type="CDD" id="cd03193">
    <property type="entry name" value="GST_C_Metaxin"/>
    <property type="match status" value="1"/>
</dbReference>
<dbReference type="Proteomes" id="UP001642502">
    <property type="component" value="Unassembled WGS sequence"/>
</dbReference>
<dbReference type="InterPro" id="IPR050931">
    <property type="entry name" value="Mito_Protein_Transport_Metaxin"/>
</dbReference>
<evidence type="ECO:0000259" key="3">
    <source>
        <dbReference type="Pfam" id="PF17172"/>
    </source>
</evidence>
<name>A0ABP0DYK9_9PEZI</name>
<organism evidence="4 5">
    <name type="scientific">Sporothrix epigloea</name>
    <dbReference type="NCBI Taxonomy" id="1892477"/>
    <lineage>
        <taxon>Eukaryota</taxon>
        <taxon>Fungi</taxon>
        <taxon>Dikarya</taxon>
        <taxon>Ascomycota</taxon>
        <taxon>Pezizomycotina</taxon>
        <taxon>Sordariomycetes</taxon>
        <taxon>Sordariomycetidae</taxon>
        <taxon>Ophiostomatales</taxon>
        <taxon>Ophiostomataceae</taxon>
        <taxon>Sporothrix</taxon>
    </lineage>
</organism>
<reference evidence="4 5" key="1">
    <citation type="submission" date="2024-01" db="EMBL/GenBank/DDBJ databases">
        <authorList>
            <person name="Allen C."/>
            <person name="Tagirdzhanova G."/>
        </authorList>
    </citation>
    <scope>NUCLEOTIDE SEQUENCE [LARGE SCALE GENOMIC DNA]</scope>
    <source>
        <strain evidence="4 5">CBS 119000</strain>
    </source>
</reference>
<evidence type="ECO:0000256" key="1">
    <source>
        <dbReference type="SAM" id="MobiDB-lite"/>
    </source>
</evidence>
<feature type="compositionally biased region" description="Low complexity" evidence="1">
    <location>
        <begin position="1"/>
        <end position="25"/>
    </location>
</feature>
<dbReference type="InterPro" id="IPR036282">
    <property type="entry name" value="Glutathione-S-Trfase_C_sf"/>
</dbReference>
<proteinExistence type="predicted"/>
<protein>
    <recommendedName>
        <fullName evidence="6">Mitochondrial outer membrane protein</fullName>
    </recommendedName>
</protein>
<feature type="region of interest" description="Disordered" evidence="1">
    <location>
        <begin position="1"/>
        <end position="27"/>
    </location>
</feature>
<sequence>MSNTTSSHSSTSSSTSSASSTSSTSLFPPIPAPLQRLFDAVPLATYPENALPGDESLTEDGSADAPNTDVDHTDRLPTLHVFIDPADAARGRASFNPTCLKWQTYLRFAGIPVRTITSSNHASPTGALPFLQPARNRAIPTGTTTSARQLPSRPISASDFPAWVAKTATSSSAPPATLRDHARAAAYQSLLDSSLRRAWLHAVYLDEPRDRQGKKGPPMAVRLYAHAASASTLVRMALARQLYTAAAAEVWGSQQNLSRATPKATAQIYRDAESALAALATVLGGDEFFFGSAEPTLFDAAVFSYTHLLLEDADDNDGAAPRLPWQNCVLPDMVRAHPQLVQHRDRIVAKYWTTRA</sequence>
<dbReference type="PANTHER" id="PTHR12289">
    <property type="entry name" value="METAXIN RELATED"/>
    <property type="match status" value="1"/>
</dbReference>
<dbReference type="SUPFAM" id="SSF47616">
    <property type="entry name" value="GST C-terminal domain-like"/>
    <property type="match status" value="1"/>
</dbReference>
<dbReference type="InterPro" id="IPR033468">
    <property type="entry name" value="Metaxin_GST"/>
</dbReference>
<dbReference type="Pfam" id="PF17172">
    <property type="entry name" value="GST_N_4"/>
    <property type="match status" value="1"/>
</dbReference>
<evidence type="ECO:0000313" key="4">
    <source>
        <dbReference type="EMBL" id="CAK7273289.1"/>
    </source>
</evidence>
<comment type="caution">
    <text evidence="4">The sequence shown here is derived from an EMBL/GenBank/DDBJ whole genome shotgun (WGS) entry which is preliminary data.</text>
</comment>
<evidence type="ECO:0000259" key="2">
    <source>
        <dbReference type="Pfam" id="PF17171"/>
    </source>
</evidence>
<feature type="region of interest" description="Disordered" evidence="1">
    <location>
        <begin position="49"/>
        <end position="73"/>
    </location>
</feature>
<dbReference type="Pfam" id="PF17171">
    <property type="entry name" value="GST_C_6"/>
    <property type="match status" value="1"/>
</dbReference>
<evidence type="ECO:0008006" key="6">
    <source>
        <dbReference type="Google" id="ProtNLM"/>
    </source>
</evidence>
<dbReference type="InterPro" id="IPR012336">
    <property type="entry name" value="Thioredoxin-like_fold"/>
</dbReference>